<evidence type="ECO:0000313" key="1">
    <source>
        <dbReference type="EMBL" id="RZV10566.1"/>
    </source>
</evidence>
<organism evidence="1 2">
    <name type="scientific">Natrinema hispanicum</name>
    <dbReference type="NCBI Taxonomy" id="392421"/>
    <lineage>
        <taxon>Archaea</taxon>
        <taxon>Methanobacteriati</taxon>
        <taxon>Methanobacteriota</taxon>
        <taxon>Stenosarchaea group</taxon>
        <taxon>Halobacteria</taxon>
        <taxon>Halobacteriales</taxon>
        <taxon>Natrialbaceae</taxon>
        <taxon>Natrinema</taxon>
    </lineage>
</organism>
<dbReference type="EMBL" id="SHMP01000004">
    <property type="protein sequence ID" value="RZV10566.1"/>
    <property type="molecule type" value="Genomic_DNA"/>
</dbReference>
<accession>A0A482Y7P8</accession>
<protein>
    <submittedName>
        <fullName evidence="1">Uncharacterized protein</fullName>
    </submittedName>
</protein>
<sequence length="64" mass="7028">MTGRTDLSRSAVSHGVGPVSMREKPGDVIATAFALHHDMLFVVMVGYKSLPDVALMHIIWIYMA</sequence>
<proteinExistence type="predicted"/>
<reference evidence="1 2" key="1">
    <citation type="submission" date="2019-02" db="EMBL/GenBank/DDBJ databases">
        <title>Genomic Encyclopedia of Archaeal and Bacterial Type Strains, Phase II (KMG-II): from individual species to whole genera.</title>
        <authorList>
            <person name="Goeker M."/>
        </authorList>
    </citation>
    <scope>NUCLEOTIDE SEQUENCE [LARGE SCALE GENOMIC DNA]</scope>
    <source>
        <strain evidence="1 2">DSM 18328</strain>
    </source>
</reference>
<comment type="caution">
    <text evidence="1">The sequence shown here is derived from an EMBL/GenBank/DDBJ whole genome shotgun (WGS) entry which is preliminary data.</text>
</comment>
<evidence type="ECO:0000313" key="2">
    <source>
        <dbReference type="Proteomes" id="UP000291097"/>
    </source>
</evidence>
<gene>
    <name evidence="1" type="ORF">BDK88_1735</name>
</gene>
<name>A0A482Y7P8_9EURY</name>
<dbReference type="Proteomes" id="UP000291097">
    <property type="component" value="Unassembled WGS sequence"/>
</dbReference>
<dbReference type="AlphaFoldDB" id="A0A482Y7P8"/>